<dbReference type="SUPFAM" id="SSF52058">
    <property type="entry name" value="L domain-like"/>
    <property type="match status" value="1"/>
</dbReference>
<dbReference type="RefSeq" id="WP_394418146.1">
    <property type="nucleotide sequence ID" value="NZ_JBIGIC010000035.1"/>
</dbReference>
<sequence length="274" mass="30832">MNDDLDYLTVRERRFLKIQSERLGECIASFNRPGSGLYGIFLSEAAYSQLGSIEFIRQLSSLRGVIITATGVDLAPLHDQALLEYIQIEQTESRLDISVFDNLKELRCYWGGDIVGLGRTSLRRLAIWKYGDRSTNDLTNLNLPSSLCSIELIQSRIESLNGLKDLPYLEEVSLHYLAQLKDIGALRHLPSLRYLHMEKCKSVASYQVLGLCSGLHIVDLESCAPIHDFMFLHNLSSLTELYFAGTKVDSLPNFANFGAHLKKVVGTSGRRIEF</sequence>
<dbReference type="Proteomes" id="UP001606134">
    <property type="component" value="Unassembled WGS sequence"/>
</dbReference>
<dbReference type="EMBL" id="JBIGIC010000035">
    <property type="protein sequence ID" value="MFG6490598.1"/>
    <property type="molecule type" value="Genomic_DNA"/>
</dbReference>
<keyword evidence="2" id="KW-1185">Reference proteome</keyword>
<organism evidence="1 2">
    <name type="scientific">Pelomonas candidula</name>
    <dbReference type="NCBI Taxonomy" id="3299025"/>
    <lineage>
        <taxon>Bacteria</taxon>
        <taxon>Pseudomonadati</taxon>
        <taxon>Pseudomonadota</taxon>
        <taxon>Betaproteobacteria</taxon>
        <taxon>Burkholderiales</taxon>
        <taxon>Sphaerotilaceae</taxon>
        <taxon>Roseateles</taxon>
    </lineage>
</organism>
<reference evidence="1 2" key="1">
    <citation type="submission" date="2024-08" db="EMBL/GenBank/DDBJ databases">
        <authorList>
            <person name="Lu H."/>
        </authorList>
    </citation>
    <scope>NUCLEOTIDE SEQUENCE [LARGE SCALE GENOMIC DNA]</scope>
    <source>
        <strain evidence="1 2">BYS78W</strain>
    </source>
</reference>
<dbReference type="Gene3D" id="3.80.10.10">
    <property type="entry name" value="Ribonuclease Inhibitor"/>
    <property type="match status" value="1"/>
</dbReference>
<proteinExistence type="predicted"/>
<gene>
    <name evidence="1" type="ORF">ACG04R_28325</name>
</gene>
<accession>A0ABW7HKZ1</accession>
<name>A0ABW7HKZ1_9BURK</name>
<comment type="caution">
    <text evidence="1">The sequence shown here is derived from an EMBL/GenBank/DDBJ whole genome shotgun (WGS) entry which is preliminary data.</text>
</comment>
<dbReference type="InterPro" id="IPR032675">
    <property type="entry name" value="LRR_dom_sf"/>
</dbReference>
<evidence type="ECO:0000313" key="2">
    <source>
        <dbReference type="Proteomes" id="UP001606134"/>
    </source>
</evidence>
<protein>
    <submittedName>
        <fullName evidence="1">Uncharacterized protein</fullName>
    </submittedName>
</protein>
<evidence type="ECO:0000313" key="1">
    <source>
        <dbReference type="EMBL" id="MFG6490598.1"/>
    </source>
</evidence>